<dbReference type="InterPro" id="IPR025419">
    <property type="entry name" value="DUF4142"/>
</dbReference>
<dbReference type="EMBL" id="VTWT01000003">
    <property type="protein sequence ID" value="KAA9340220.1"/>
    <property type="molecule type" value="Genomic_DNA"/>
</dbReference>
<dbReference type="PANTHER" id="PTHR38593">
    <property type="entry name" value="BLR2558 PROTEIN"/>
    <property type="match status" value="1"/>
</dbReference>
<dbReference type="InterPro" id="IPR012347">
    <property type="entry name" value="Ferritin-like"/>
</dbReference>
<dbReference type="Proteomes" id="UP000326570">
    <property type="component" value="Unassembled WGS sequence"/>
</dbReference>
<accession>A0A5N1J0R1</accession>
<evidence type="ECO:0000313" key="3">
    <source>
        <dbReference type="EMBL" id="KAA9340220.1"/>
    </source>
</evidence>
<evidence type="ECO:0000313" key="4">
    <source>
        <dbReference type="Proteomes" id="UP000326570"/>
    </source>
</evidence>
<protein>
    <submittedName>
        <fullName evidence="3">DUF4142 domain-containing protein</fullName>
    </submittedName>
</protein>
<organism evidence="3 4">
    <name type="scientific">Adhaeribacter soli</name>
    <dbReference type="NCBI Taxonomy" id="2607655"/>
    <lineage>
        <taxon>Bacteria</taxon>
        <taxon>Pseudomonadati</taxon>
        <taxon>Bacteroidota</taxon>
        <taxon>Cytophagia</taxon>
        <taxon>Cytophagales</taxon>
        <taxon>Hymenobacteraceae</taxon>
        <taxon>Adhaeribacter</taxon>
    </lineage>
</organism>
<proteinExistence type="predicted"/>
<reference evidence="3 4" key="1">
    <citation type="submission" date="2019-09" db="EMBL/GenBank/DDBJ databases">
        <title>Genome sequence of Adhaeribacter sp. M2.</title>
        <authorList>
            <person name="Srinivasan S."/>
        </authorList>
    </citation>
    <scope>NUCLEOTIDE SEQUENCE [LARGE SCALE GENOMIC DNA]</scope>
    <source>
        <strain evidence="3 4">M2</strain>
    </source>
</reference>
<keyword evidence="4" id="KW-1185">Reference proteome</keyword>
<dbReference type="PANTHER" id="PTHR38593:SF1">
    <property type="entry name" value="BLR2558 PROTEIN"/>
    <property type="match status" value="1"/>
</dbReference>
<dbReference type="PROSITE" id="PS51257">
    <property type="entry name" value="PROKAR_LIPOPROTEIN"/>
    <property type="match status" value="1"/>
</dbReference>
<sequence length="218" mass="23716">MKKIVYCSLMAFAVCFGSSCENKGGGDNYSTSTEKVGSGEELNTEPADNANVQTEAPLDSTQITTGNPPIPTYTSDADFVATAASGGMMEVELGKVAAQKGASAEVKKFGQHMVDDHSKANTELKQLAAKKKWNVPAKMNAENQATYDRLSKMSGKDFDRDYMAEMVKDHTVDVGLFEQATQKAKDADLKAFASKTTPTFRMHLDMAREINAKTYNQK</sequence>
<dbReference type="AlphaFoldDB" id="A0A5N1J0R1"/>
<dbReference type="Gene3D" id="1.20.1260.10">
    <property type="match status" value="1"/>
</dbReference>
<dbReference type="Pfam" id="PF13628">
    <property type="entry name" value="DUF4142"/>
    <property type="match status" value="1"/>
</dbReference>
<comment type="caution">
    <text evidence="3">The sequence shown here is derived from an EMBL/GenBank/DDBJ whole genome shotgun (WGS) entry which is preliminary data.</text>
</comment>
<feature type="compositionally biased region" description="Polar residues" evidence="1">
    <location>
        <begin position="50"/>
        <end position="71"/>
    </location>
</feature>
<evidence type="ECO:0000256" key="1">
    <source>
        <dbReference type="SAM" id="MobiDB-lite"/>
    </source>
</evidence>
<feature type="domain" description="DUF4142" evidence="2">
    <location>
        <begin position="75"/>
        <end position="210"/>
    </location>
</feature>
<gene>
    <name evidence="3" type="ORF">F0P94_07685</name>
</gene>
<name>A0A5N1J0R1_9BACT</name>
<evidence type="ECO:0000259" key="2">
    <source>
        <dbReference type="Pfam" id="PF13628"/>
    </source>
</evidence>
<dbReference type="RefSeq" id="WP_150903293.1">
    <property type="nucleotide sequence ID" value="NZ_VTWT01000003.1"/>
</dbReference>
<feature type="region of interest" description="Disordered" evidence="1">
    <location>
        <begin position="24"/>
        <end position="71"/>
    </location>
</feature>